<dbReference type="EMBL" id="QTSX02003849">
    <property type="protein sequence ID" value="KAJ9067848.1"/>
    <property type="molecule type" value="Genomic_DNA"/>
</dbReference>
<reference evidence="1" key="1">
    <citation type="submission" date="2022-04" db="EMBL/GenBank/DDBJ databases">
        <title>Genome of the entomopathogenic fungus Entomophthora muscae.</title>
        <authorList>
            <person name="Elya C."/>
            <person name="Lovett B.R."/>
            <person name="Lee E."/>
            <person name="Macias A.M."/>
            <person name="Hajek A.E."/>
            <person name="De Bivort B.L."/>
            <person name="Kasson M.T."/>
            <person name="De Fine Licht H.H."/>
            <person name="Stajich J.E."/>
        </authorList>
    </citation>
    <scope>NUCLEOTIDE SEQUENCE</scope>
    <source>
        <strain evidence="1">Berkeley</strain>
    </source>
</reference>
<dbReference type="Proteomes" id="UP001165960">
    <property type="component" value="Unassembled WGS sequence"/>
</dbReference>
<keyword evidence="2" id="KW-1185">Reference proteome</keyword>
<sequence>MKATLGSKIPPSQAMAATVLAWLRKVSTQDQQHFHDKIPNQHGTPKELIANQGLQFTSHYWIQVMKDLGIKNYVSIL</sequence>
<accession>A0ACC2SZT5</accession>
<comment type="caution">
    <text evidence="1">The sequence shown here is derived from an EMBL/GenBank/DDBJ whole genome shotgun (WGS) entry which is preliminary data.</text>
</comment>
<protein>
    <submittedName>
        <fullName evidence="1">Uncharacterized protein</fullName>
    </submittedName>
</protein>
<evidence type="ECO:0000313" key="1">
    <source>
        <dbReference type="EMBL" id="KAJ9067848.1"/>
    </source>
</evidence>
<evidence type="ECO:0000313" key="2">
    <source>
        <dbReference type="Proteomes" id="UP001165960"/>
    </source>
</evidence>
<gene>
    <name evidence="1" type="ORF">DSO57_1034929</name>
</gene>
<organism evidence="1 2">
    <name type="scientific">Entomophthora muscae</name>
    <dbReference type="NCBI Taxonomy" id="34485"/>
    <lineage>
        <taxon>Eukaryota</taxon>
        <taxon>Fungi</taxon>
        <taxon>Fungi incertae sedis</taxon>
        <taxon>Zoopagomycota</taxon>
        <taxon>Entomophthoromycotina</taxon>
        <taxon>Entomophthoromycetes</taxon>
        <taxon>Entomophthorales</taxon>
        <taxon>Entomophthoraceae</taxon>
        <taxon>Entomophthora</taxon>
    </lineage>
</organism>
<proteinExistence type="predicted"/>
<name>A0ACC2SZT5_9FUNG</name>